<keyword evidence="2" id="KW-0813">Transport</keyword>
<feature type="domain" description="TRPM SLOG" evidence="12">
    <location>
        <begin position="127"/>
        <end position="369"/>
    </location>
</feature>
<feature type="region of interest" description="Disordered" evidence="9">
    <location>
        <begin position="1"/>
        <end position="47"/>
    </location>
</feature>
<dbReference type="EMBL" id="CACRXK020003989">
    <property type="protein sequence ID" value="CAB4001044.1"/>
    <property type="molecule type" value="Genomic_DNA"/>
</dbReference>
<feature type="transmembrane region" description="Helical" evidence="10">
    <location>
        <begin position="973"/>
        <end position="992"/>
    </location>
</feature>
<dbReference type="Pfam" id="PF25508">
    <property type="entry name" value="TRPM2"/>
    <property type="match status" value="1"/>
</dbReference>
<evidence type="ECO:0000313" key="15">
    <source>
        <dbReference type="Proteomes" id="UP001152795"/>
    </source>
</evidence>
<gene>
    <name evidence="14" type="ORF">PACLA_8A028442</name>
</gene>
<evidence type="ECO:0000256" key="7">
    <source>
        <dbReference type="ARBA" id="ARBA00023303"/>
    </source>
</evidence>
<proteinExistence type="predicted"/>
<dbReference type="PANTHER" id="PTHR13800">
    <property type="entry name" value="TRANSIENT RECEPTOR POTENTIAL CATION CHANNEL, SUBFAMILY M, MEMBER 6"/>
    <property type="match status" value="1"/>
</dbReference>
<evidence type="ECO:0000256" key="6">
    <source>
        <dbReference type="ARBA" id="ARBA00023136"/>
    </source>
</evidence>
<evidence type="ECO:0000256" key="4">
    <source>
        <dbReference type="ARBA" id="ARBA00022989"/>
    </source>
</evidence>
<feature type="transmembrane region" description="Helical" evidence="10">
    <location>
        <begin position="895"/>
        <end position="913"/>
    </location>
</feature>
<evidence type="ECO:0000256" key="2">
    <source>
        <dbReference type="ARBA" id="ARBA00022448"/>
    </source>
</evidence>
<evidence type="ECO:0000256" key="5">
    <source>
        <dbReference type="ARBA" id="ARBA00023065"/>
    </source>
</evidence>
<feature type="non-terminal residue" evidence="14">
    <location>
        <position position="1"/>
    </location>
</feature>
<protein>
    <submittedName>
        <fullName evidence="14">Transient receptor potential cation channel subfamily M member 2-like</fullName>
    </submittedName>
</protein>
<evidence type="ECO:0000256" key="9">
    <source>
        <dbReference type="SAM" id="MobiDB-lite"/>
    </source>
</evidence>
<organism evidence="14 15">
    <name type="scientific">Paramuricea clavata</name>
    <name type="common">Red gorgonian</name>
    <name type="synonym">Violescent sea-whip</name>
    <dbReference type="NCBI Taxonomy" id="317549"/>
    <lineage>
        <taxon>Eukaryota</taxon>
        <taxon>Metazoa</taxon>
        <taxon>Cnidaria</taxon>
        <taxon>Anthozoa</taxon>
        <taxon>Octocorallia</taxon>
        <taxon>Malacalcyonacea</taxon>
        <taxon>Plexauridae</taxon>
        <taxon>Paramuricea</taxon>
    </lineage>
</organism>
<keyword evidence="14" id="KW-0675">Receptor</keyword>
<evidence type="ECO:0000259" key="13">
    <source>
        <dbReference type="Pfam" id="PF25508"/>
    </source>
</evidence>
<dbReference type="InterPro" id="IPR050927">
    <property type="entry name" value="TRPM"/>
</dbReference>
<feature type="transmembrane region" description="Helical" evidence="10">
    <location>
        <begin position="1013"/>
        <end position="1032"/>
    </location>
</feature>
<feature type="transmembrane region" description="Helical" evidence="10">
    <location>
        <begin position="933"/>
        <end position="953"/>
    </location>
</feature>
<sequence length="1332" mass="150881">MSIKPPLFRRQSSTTRSRRFSSASNTSRDSRRSSSYGSLIGDEESEKGRQSWVHDNFFKRDCFKFVADPKKTSGDVCRCGRSLSDHKDPITNHNTASWTPESCTKKIPTNAFGEIQFIGSANQSARAPYVRLAEDTNVELVMKLILRVWKLEVPNLVISVTGGAKSFHLKPRLKEVFQRGLIKAAKSTGAWIITGGTNTGVMKHVGEAVRQIKVVGGASSDINVIGVATWGIVDRGADLVSESGLGNHPARYHTTPEEASKAPLDSSHTHFLLVDNGTVGQYGVEIDLRSKVEEAIAKLHTESKSSTGSIEVPVVMLVLEGGPGTVKTMTEAIKKKIPAVVIDGSGRAADVVAFAYKHTIPNTKNGKNIHVIDPDYKELVEAKVVEVFGERNLENVYSMIEDVLEDEKMVTVYRLDEGGNTSRDIDLAILKALLKASRSSPLAQLNLALAWNRVDVAESDIFTENIRFKSEDLHNPMLTALLDEKADFVRLFLENGLSMMEFLTVERLCVLYRSTEVLVSTNGVLGYLVRQEMKKRGTKFVTPQLVGYMIEELMGDSYHSYYLSHVRYFSEPQRNTSQFIRIRAPTAGSFVDATNNTEEGGHPLPFPFLDLFTWAILSGKKDLAKLLWEKGSRPIATALFATKLLKEMVRYSQEDHQIIDATEGLHELADEYESLAVKLLDSCYINDEDLAQSLIVRALEPFGWLTCMDIAELAEDQNFIAHSSCQILFNRLWMGGIMLDTPWWKVLLCVLFPFLIYPMIYFVVDEYEETNENVQNQEDLNMNTAKDENNVAPADNNVVVNKYRQYNNSMEMSELNEEKTEEKEVPKVTHSRHNLLSEGEDDAVDNVLRVSEVNCFQRVLRFYEAPFTKFVTNVCSYLAFLLMFCYMMLADFQKYEISIMEYVLMGWVGVLILEEVRQMLSQHPKHIYEKINLYLADPWNFVDILSLLAFAVASVLRFFPDDFDGDVFEAARIIYILDIILFIVRSLQMFSVSRQLGPKLVMIKTMLEDLKQFVIILAVFIISYGVALQAALYPNTDNFWDIIKGIIEKPYFQMYGELFYEDFTDDDNIHGDGKWLGPALLGVYMLFTNVLLLNLLIAIFNYTFEKIQEGSDRVWKFQRYDLIREYHDRPTLVPPLMILSHIFIFIKWIVQMCGCGPKAIYGSALKLSLSEHENDQLSSWENHSRDLGLLRTKAEEEEQMEKKVKSIDSKVDELSIQIERMMELSFDPSSKGDHYHKSDKPRGLRSAHHSRNFEASIAARVDGLEERLIETSHTLEKILEIVSSSAVGRSGGTSTFSAGRKSIHVKARKSPYPLSTNMRISLPDELVPWEPS</sequence>
<name>A0A7D9I5S7_PARCT</name>
<keyword evidence="4 10" id="KW-1133">Transmembrane helix</keyword>
<comment type="subcellular location">
    <subcellularLocation>
        <location evidence="1">Membrane</location>
        <topology evidence="1">Multi-pass membrane protein</topology>
    </subcellularLocation>
</comment>
<keyword evidence="8" id="KW-0175">Coiled coil</keyword>
<dbReference type="GO" id="GO:0005886">
    <property type="term" value="C:plasma membrane"/>
    <property type="evidence" value="ECO:0007669"/>
    <property type="project" value="TreeGrafter"/>
</dbReference>
<dbReference type="InterPro" id="IPR057366">
    <property type="entry name" value="TRPM-like"/>
</dbReference>
<dbReference type="GO" id="GO:0099604">
    <property type="term" value="F:ligand-gated calcium channel activity"/>
    <property type="evidence" value="ECO:0007669"/>
    <property type="project" value="TreeGrafter"/>
</dbReference>
<evidence type="ECO:0000256" key="3">
    <source>
        <dbReference type="ARBA" id="ARBA00022692"/>
    </source>
</evidence>
<comment type="caution">
    <text evidence="14">The sequence shown here is derived from an EMBL/GenBank/DDBJ whole genome shotgun (WGS) entry which is preliminary data.</text>
</comment>
<dbReference type="Proteomes" id="UP001152795">
    <property type="component" value="Unassembled WGS sequence"/>
</dbReference>
<keyword evidence="15" id="KW-1185">Reference proteome</keyword>
<accession>A0A7D9I5S7</accession>
<keyword evidence="3 10" id="KW-0812">Transmembrane</keyword>
<feature type="transmembrane region" description="Helical" evidence="10">
    <location>
        <begin position="743"/>
        <end position="764"/>
    </location>
</feature>
<evidence type="ECO:0000256" key="1">
    <source>
        <dbReference type="ARBA" id="ARBA00004141"/>
    </source>
</evidence>
<dbReference type="InterPro" id="IPR041491">
    <property type="entry name" value="TRPM_SLOG"/>
</dbReference>
<evidence type="ECO:0000256" key="8">
    <source>
        <dbReference type="SAM" id="Coils"/>
    </source>
</evidence>
<evidence type="ECO:0000259" key="11">
    <source>
        <dbReference type="Pfam" id="PF00520"/>
    </source>
</evidence>
<keyword evidence="7" id="KW-0407">Ion channel</keyword>
<evidence type="ECO:0000313" key="14">
    <source>
        <dbReference type="EMBL" id="CAB4001044.1"/>
    </source>
</evidence>
<reference evidence="14" key="1">
    <citation type="submission" date="2020-04" db="EMBL/GenBank/DDBJ databases">
        <authorList>
            <person name="Alioto T."/>
            <person name="Alioto T."/>
            <person name="Gomez Garrido J."/>
        </authorList>
    </citation>
    <scope>NUCLEOTIDE SEQUENCE</scope>
    <source>
        <strain evidence="14">A484AB</strain>
    </source>
</reference>
<feature type="transmembrane region" description="Helical" evidence="10">
    <location>
        <begin position="870"/>
        <end position="889"/>
    </location>
</feature>
<dbReference type="OrthoDB" id="310870at2759"/>
<feature type="domain" description="Ion transport" evidence="11">
    <location>
        <begin position="878"/>
        <end position="1109"/>
    </location>
</feature>
<keyword evidence="6 10" id="KW-0472">Membrane</keyword>
<feature type="coiled-coil region" evidence="8">
    <location>
        <begin position="767"/>
        <end position="823"/>
    </location>
</feature>
<dbReference type="InterPro" id="IPR005821">
    <property type="entry name" value="Ion_trans_dom"/>
</dbReference>
<dbReference type="Pfam" id="PF00520">
    <property type="entry name" value="Ion_trans"/>
    <property type="match status" value="1"/>
</dbReference>
<dbReference type="Pfam" id="PF18139">
    <property type="entry name" value="LSDAT_euk"/>
    <property type="match status" value="1"/>
</dbReference>
<keyword evidence="5" id="KW-0406">Ion transport</keyword>
<feature type="compositionally biased region" description="Low complexity" evidence="9">
    <location>
        <begin position="9"/>
        <end position="38"/>
    </location>
</feature>
<feature type="compositionally biased region" description="Basic and acidic residues" evidence="9">
    <location>
        <begin position="1230"/>
        <end position="1242"/>
    </location>
</feature>
<evidence type="ECO:0000259" key="12">
    <source>
        <dbReference type="Pfam" id="PF18139"/>
    </source>
</evidence>
<feature type="region of interest" description="Disordered" evidence="9">
    <location>
        <begin position="1227"/>
        <end position="1249"/>
    </location>
</feature>
<dbReference type="PANTHER" id="PTHR13800:SF12">
    <property type="entry name" value="TRANSIENT RECEPTOR POTENTIAL CATION CHANNEL SUBFAMILY M MEMBER-LIKE 2"/>
    <property type="match status" value="1"/>
</dbReference>
<evidence type="ECO:0000256" key="10">
    <source>
        <dbReference type="SAM" id="Phobius"/>
    </source>
</evidence>
<feature type="transmembrane region" description="Helical" evidence="10">
    <location>
        <begin position="1081"/>
        <end position="1104"/>
    </location>
</feature>
<feature type="domain" description="TRPM-like" evidence="13">
    <location>
        <begin position="460"/>
        <end position="722"/>
    </location>
</feature>